<evidence type="ECO:0000313" key="2">
    <source>
        <dbReference type="EMBL" id="TBT96496.1"/>
    </source>
</evidence>
<sequence length="129" mass="15303">GFVSLCVQPSGYFRVDEEGEWIDSVIYSEKVKRNDPVIKLPESKKSRKLKRRLGGIKEEVKVEEEEVAGYYVESGGRVCYNEKEDFGLEDWGIKIEKKKEEGCEKRMRNGKRRRRSREREMIREGLRRE</sequence>
<evidence type="ECO:0000256" key="1">
    <source>
        <dbReference type="SAM" id="MobiDB-lite"/>
    </source>
</evidence>
<feature type="compositionally biased region" description="Basic and acidic residues" evidence="1">
    <location>
        <begin position="117"/>
        <end position="129"/>
    </location>
</feature>
<comment type="caution">
    <text evidence="2">The sequence shown here is derived from an EMBL/GenBank/DDBJ whole genome shotgun (WGS) entry which is preliminary data.</text>
</comment>
<accession>A0A4Q9KPF2</accession>
<gene>
    <name evidence="2" type="ORF">CWI39_3778p0010</name>
</gene>
<proteinExistence type="predicted"/>
<name>A0A4Q9KPF2_9MICR</name>
<dbReference type="Proteomes" id="UP000293045">
    <property type="component" value="Unassembled WGS sequence"/>
</dbReference>
<dbReference type="VEuPathDB" id="MicrosporidiaDB:CWI36_1538p0010"/>
<organism evidence="2 3">
    <name type="scientific">Hamiltosporidium magnivora</name>
    <dbReference type="NCBI Taxonomy" id="148818"/>
    <lineage>
        <taxon>Eukaryota</taxon>
        <taxon>Fungi</taxon>
        <taxon>Fungi incertae sedis</taxon>
        <taxon>Microsporidia</taxon>
        <taxon>Dubosqiidae</taxon>
        <taxon>Hamiltosporidium</taxon>
    </lineage>
</organism>
<feature type="region of interest" description="Disordered" evidence="1">
    <location>
        <begin position="104"/>
        <end position="129"/>
    </location>
</feature>
<dbReference type="EMBL" id="PIXR01003778">
    <property type="protein sequence ID" value="TBT96496.1"/>
    <property type="molecule type" value="Genomic_DNA"/>
</dbReference>
<protein>
    <submittedName>
        <fullName evidence="2">Uncharacterized protein</fullName>
    </submittedName>
</protein>
<dbReference type="AlphaFoldDB" id="A0A4Q9KPF2"/>
<evidence type="ECO:0000313" key="3">
    <source>
        <dbReference type="Proteomes" id="UP000293045"/>
    </source>
</evidence>
<feature type="non-terminal residue" evidence="2">
    <location>
        <position position="1"/>
    </location>
</feature>
<dbReference type="VEuPathDB" id="MicrosporidiaDB:CWI39_3778p0010"/>
<reference evidence="2 3" key="1">
    <citation type="submission" date="2017-12" db="EMBL/GenBank/DDBJ databases">
        <authorList>
            <person name="Pombert J.-F."/>
            <person name="Haag K.L."/>
            <person name="Ebert D."/>
        </authorList>
    </citation>
    <scope>NUCLEOTIDE SEQUENCE [LARGE SCALE GENOMIC DNA]</scope>
    <source>
        <strain evidence="2">IL-BN-2</strain>
    </source>
</reference>